<feature type="region of interest" description="Disordered" evidence="1">
    <location>
        <begin position="1358"/>
        <end position="1394"/>
    </location>
</feature>
<dbReference type="EMBL" id="JANPWB010000008">
    <property type="protein sequence ID" value="KAJ1165732.1"/>
    <property type="molecule type" value="Genomic_DNA"/>
</dbReference>
<dbReference type="PANTHER" id="PTHR21604">
    <property type="entry name" value="RETROELEMENT SILENCING FACTOR 1"/>
    <property type="match status" value="1"/>
</dbReference>
<keyword evidence="3" id="KW-1185">Reference proteome</keyword>
<sequence>MVHKKVLGAKDNFINARWHCNDKYMFRSVHSDGSLENADVHGSDTSPNICGNGLNGDSWSVVPHAATNSQTPEALSSYKTVYQQNLQTQSYSSQEENYVGQTSVGNTEGLHRLGLQTVKSSPTLTAVSSHRSQDQNEPALSNPFTNYLRNKYLTLEEVNKSHESVKKTKSSDFMEGVLSEQSQDQCALAHGLSASASKIRNNCQSGHPNLSTVPDRNGNPMEKELLKYSAREQTYKPMQNDTSDRGINLPSPNSKSTAPGSVSNTVASQTGSLPIVIAVKQEPIDLMQDKFHLDLCNKMASRTDKVDEQQPTRDVDPKLTLPPQGLCQQNDAVLHKSKKAVCLNEKTNAVSSIDVGNQCCDRAVTGRRPDLFGINIKKSTEPQIAVVNPLTPSKSESPSKDQENVPPRNGMYHASQEALRGPLSRKRKLAVVSTSGNIDHMSTVNMLLDILGSDAAVNCPGSQKVIPMTCDLNSKISDPQSKAKESAPAVDSTQSLLQLKSNEFAQPHTSPLCQEKPELQLVDGAVLLVNGACKEQLQISSVCTLVEGSTFYDSQIAKIFDAYSLEQSKDPDIELGELQKNKLMDIENKTCEPGVLDSPTEQRPRLDPNCKWKNQNNPVRRSNCSNQMILVSNSEPEQTVLEAVNKNKEAFVELAIANENGLSSSPFTSQIECCRNEGELEEQMTNMADSMQEEMPEGDEASSEPYLNSQLSELLRIFPFGIDTMETGATSEESDVLKEDKDGSNFSQLHEHEPDKENTVSSTVVGQAERTPPTIQAEVEKGLQSTNDCNIQSPDNDPKNGDTVDKEKGKPKSKDFQLVSGLESDRTVYSMQSEKLCSLQKQSIALLNSQHPGFLFRANGQPPCDTNRKCRENAKELTAMANGTGSNSNQVSSNAFVGMGTMQPVSYNFLLPVYSGEKKGFYVNNMATNSKTSSFKLDATYQNTVNQQIDEHSYFHLNSSSQINGNSEKIEDPATFHLTHQGKILQNCLPNNGVGWHKIEWVNSGKKLNCLPVEQNVYRSSDTRKSGTCEKGEQTRLMLQQVTTPTAGGAHSAFGCQDSIFKEHPPNTHAYHKVDRKSPSPKKHKEQSCLVGLSKEKKKKTRLIVKTDFLKPKANKAKLCQKPADVHGVKLIDDQPRVSENGCLKSMLSSDKCVAHSAKHGDNVKVSLSVNASCSVTDGGLIGEKRGVKEQACEESKDPRTVIYDAVVADDQLHNLAVQEFFQRRKAEQNTGGKKTQPAWEKHKAKQPVQYRKPSIILEKLEEGVKRKNEAGLEGNLSKHPKKAPQKPMESIGENFLTRIAFTGYENGVIQLVNFDFLNSLKNTLSLKAPKPVVAKPQTPEEEPKVLEFKLCPAELLGGHTADDESSGAGSPVSPDDSLSEESKNKGDASSSNIPLKKRKVDMALLQGNISVPKPVLNQDLFSTEKTSHPQTPNSKVLFNAFKKLYLETQSRNVA</sequence>
<protein>
    <recommendedName>
        <fullName evidence="4">Retroelement silencing factor 1</fullName>
    </recommendedName>
</protein>
<dbReference type="Pfam" id="PF15395">
    <property type="entry name" value="DUF4617"/>
    <property type="match status" value="1"/>
</dbReference>
<evidence type="ECO:0000313" key="2">
    <source>
        <dbReference type="EMBL" id="KAJ1165732.1"/>
    </source>
</evidence>
<dbReference type="InterPro" id="IPR027866">
    <property type="entry name" value="RESF1"/>
</dbReference>
<feature type="compositionally biased region" description="Basic and acidic residues" evidence="1">
    <location>
        <begin position="600"/>
        <end position="610"/>
    </location>
</feature>
<dbReference type="GO" id="GO:0005634">
    <property type="term" value="C:nucleus"/>
    <property type="evidence" value="ECO:0007669"/>
    <property type="project" value="TreeGrafter"/>
</dbReference>
<feature type="compositionally biased region" description="Basic and acidic residues" evidence="1">
    <location>
        <begin position="1069"/>
        <end position="1078"/>
    </location>
</feature>
<feature type="compositionally biased region" description="Basic and acidic residues" evidence="1">
    <location>
        <begin position="735"/>
        <end position="758"/>
    </location>
</feature>
<feature type="region of interest" description="Disordered" evidence="1">
    <location>
        <begin position="238"/>
        <end position="267"/>
    </location>
</feature>
<feature type="region of interest" description="Disordered" evidence="1">
    <location>
        <begin position="784"/>
        <end position="816"/>
    </location>
</feature>
<feature type="region of interest" description="Disordered" evidence="1">
    <location>
        <begin position="1069"/>
        <end position="1088"/>
    </location>
</feature>
<evidence type="ECO:0000256" key="1">
    <source>
        <dbReference type="SAM" id="MobiDB-lite"/>
    </source>
</evidence>
<reference evidence="2" key="1">
    <citation type="journal article" date="2022" name="bioRxiv">
        <title>Sequencing and chromosome-scale assembly of the giantPleurodeles waltlgenome.</title>
        <authorList>
            <person name="Brown T."/>
            <person name="Elewa A."/>
            <person name="Iarovenko S."/>
            <person name="Subramanian E."/>
            <person name="Araus A.J."/>
            <person name="Petzold A."/>
            <person name="Susuki M."/>
            <person name="Suzuki K.-i.T."/>
            <person name="Hayashi T."/>
            <person name="Toyoda A."/>
            <person name="Oliveira C."/>
            <person name="Osipova E."/>
            <person name="Leigh N.D."/>
            <person name="Simon A."/>
            <person name="Yun M.H."/>
        </authorList>
    </citation>
    <scope>NUCLEOTIDE SEQUENCE</scope>
    <source>
        <strain evidence="2">20211129_DDA</strain>
        <tissue evidence="2">Liver</tissue>
    </source>
</reference>
<evidence type="ECO:0000313" key="3">
    <source>
        <dbReference type="Proteomes" id="UP001066276"/>
    </source>
</evidence>
<proteinExistence type="predicted"/>
<dbReference type="PANTHER" id="PTHR21604:SF0">
    <property type="entry name" value="RETROELEMENT SILENCING FACTOR 1"/>
    <property type="match status" value="1"/>
</dbReference>
<feature type="compositionally biased region" description="Polar residues" evidence="1">
    <location>
        <begin position="250"/>
        <end position="267"/>
    </location>
</feature>
<feature type="compositionally biased region" description="Basic and acidic residues" evidence="1">
    <location>
        <begin position="302"/>
        <end position="317"/>
    </location>
</feature>
<feature type="region of interest" description="Disordered" evidence="1">
    <location>
        <begin position="728"/>
        <end position="771"/>
    </location>
</feature>
<dbReference type="GO" id="GO:1990226">
    <property type="term" value="F:histone methyltransferase binding"/>
    <property type="evidence" value="ECO:0007669"/>
    <property type="project" value="TreeGrafter"/>
</dbReference>
<organism evidence="2 3">
    <name type="scientific">Pleurodeles waltl</name>
    <name type="common">Iberian ribbed newt</name>
    <dbReference type="NCBI Taxonomy" id="8319"/>
    <lineage>
        <taxon>Eukaryota</taxon>
        <taxon>Metazoa</taxon>
        <taxon>Chordata</taxon>
        <taxon>Craniata</taxon>
        <taxon>Vertebrata</taxon>
        <taxon>Euteleostomi</taxon>
        <taxon>Amphibia</taxon>
        <taxon>Batrachia</taxon>
        <taxon>Caudata</taxon>
        <taxon>Salamandroidea</taxon>
        <taxon>Salamandridae</taxon>
        <taxon>Pleurodelinae</taxon>
        <taxon>Pleurodeles</taxon>
    </lineage>
</organism>
<name>A0AAV7SNS6_PLEWA</name>
<dbReference type="Proteomes" id="UP001066276">
    <property type="component" value="Chromosome 4_2"/>
</dbReference>
<evidence type="ECO:0008006" key="4">
    <source>
        <dbReference type="Google" id="ProtNLM"/>
    </source>
</evidence>
<feature type="compositionally biased region" description="Basic and acidic residues" evidence="1">
    <location>
        <begin position="796"/>
        <end position="815"/>
    </location>
</feature>
<feature type="compositionally biased region" description="Polar residues" evidence="1">
    <location>
        <begin position="784"/>
        <end position="795"/>
    </location>
</feature>
<feature type="region of interest" description="Disordered" evidence="1">
    <location>
        <begin position="123"/>
        <end position="143"/>
    </location>
</feature>
<feature type="region of interest" description="Disordered" evidence="1">
    <location>
        <begin position="593"/>
        <end position="612"/>
    </location>
</feature>
<feature type="region of interest" description="Disordered" evidence="1">
    <location>
        <begin position="302"/>
        <end position="323"/>
    </location>
</feature>
<gene>
    <name evidence="2" type="ORF">NDU88_006149</name>
</gene>
<accession>A0AAV7SNS6</accession>
<feature type="region of interest" description="Disordered" evidence="1">
    <location>
        <begin position="1227"/>
        <end position="1247"/>
    </location>
</feature>
<comment type="caution">
    <text evidence="2">The sequence shown here is derived from an EMBL/GenBank/DDBJ whole genome shotgun (WGS) entry which is preliminary data.</text>
</comment>
<feature type="region of interest" description="Disordered" evidence="1">
    <location>
        <begin position="385"/>
        <end position="410"/>
    </location>
</feature>